<protein>
    <recommendedName>
        <fullName evidence="1">DUF6875 domain-containing protein</fullName>
    </recommendedName>
</protein>
<dbReference type="STRING" id="1179773.BN6_35590"/>
<reference evidence="2 3" key="1">
    <citation type="journal article" date="2012" name="BMC Genomics">
        <title>Complete genome sequence of Saccharothrix espanaensis DSM 44229T and comparison to the other completely sequenced Pseudonocardiaceae.</title>
        <authorList>
            <person name="Strobel T."/>
            <person name="Al-Dilaimi A."/>
            <person name="Blom J."/>
            <person name="Gessner A."/>
            <person name="Kalinowski J."/>
            <person name="Luzhetska M."/>
            <person name="Puhler A."/>
            <person name="Szczepanowski R."/>
            <person name="Bechthold A."/>
            <person name="Ruckert C."/>
        </authorList>
    </citation>
    <scope>NUCLEOTIDE SEQUENCE [LARGE SCALE GENOMIC DNA]</scope>
    <source>
        <strain evidence="3">ATCC 51144 / DSM 44229 / JCM 9112 / NBRC 15066 / NRRL 15764</strain>
    </source>
</reference>
<keyword evidence="3" id="KW-1185">Reference proteome</keyword>
<dbReference type="BioCyc" id="SESP1179773:BN6_RS17250-MONOMER"/>
<name>K0JZX3_SACES</name>
<dbReference type="EMBL" id="HE804045">
    <property type="protein sequence ID" value="CCH30857.1"/>
    <property type="molecule type" value="Genomic_DNA"/>
</dbReference>
<evidence type="ECO:0000313" key="3">
    <source>
        <dbReference type="Proteomes" id="UP000006281"/>
    </source>
</evidence>
<proteinExistence type="predicted"/>
<evidence type="ECO:0000313" key="2">
    <source>
        <dbReference type="EMBL" id="CCH30857.1"/>
    </source>
</evidence>
<gene>
    <name evidence="2" type="ordered locus">BN6_35590</name>
</gene>
<sequence>MLIHPNRPAHPLVEPADFAADRLPDEVAAHDKALRAVHEWAHDYLCAPHPDLGRRGDVCPYTGTSLLKNLFFLSVHPGKPTDPAELAALLRHYRDWFAELEPTGGPGAQFKTVLVLFPDLVEPGDFAVVDQTQELLKVEYAAEGLMLGEFHPGPPDKEGLWNADFRPLASPVALLGMRHMVPTDFPFVRGDDVTLSVYLRLFGDRVPTHLRRDVQAAADRLATSGS</sequence>
<dbReference type="HOGENOM" id="CLU_092431_0_0_11"/>
<dbReference type="OrthoDB" id="8420726at2"/>
<dbReference type="InterPro" id="IPR049240">
    <property type="entry name" value="DUF6875"/>
</dbReference>
<organism evidence="2 3">
    <name type="scientific">Saccharothrix espanaensis (strain ATCC 51144 / DSM 44229 / JCM 9112 / NBRC 15066 / NRRL 15764)</name>
    <dbReference type="NCBI Taxonomy" id="1179773"/>
    <lineage>
        <taxon>Bacteria</taxon>
        <taxon>Bacillati</taxon>
        <taxon>Actinomycetota</taxon>
        <taxon>Actinomycetes</taxon>
        <taxon>Pseudonocardiales</taxon>
        <taxon>Pseudonocardiaceae</taxon>
        <taxon>Saccharothrix</taxon>
    </lineage>
</organism>
<feature type="domain" description="DUF6875" evidence="1">
    <location>
        <begin position="35"/>
        <end position="212"/>
    </location>
</feature>
<dbReference type="AlphaFoldDB" id="K0JZX3"/>
<accession>K0JZX3</accession>
<dbReference type="KEGG" id="sesp:BN6_35590"/>
<dbReference type="eggNOG" id="COG0142">
    <property type="taxonomic scope" value="Bacteria"/>
</dbReference>
<evidence type="ECO:0000259" key="1">
    <source>
        <dbReference type="Pfam" id="PF21780"/>
    </source>
</evidence>
<dbReference type="PATRIC" id="fig|1179773.3.peg.3560"/>
<dbReference type="Pfam" id="PF21780">
    <property type="entry name" value="DUF6875"/>
    <property type="match status" value="1"/>
</dbReference>
<dbReference type="Proteomes" id="UP000006281">
    <property type="component" value="Chromosome"/>
</dbReference>